<reference evidence="2 3" key="1">
    <citation type="submission" date="2018-09" db="EMBL/GenBank/DDBJ databases">
        <title>YIM 75507 draft genome.</title>
        <authorList>
            <person name="Tang S."/>
            <person name="Feng Y."/>
        </authorList>
    </citation>
    <scope>NUCLEOTIDE SEQUENCE [LARGE SCALE GENOMIC DNA]</scope>
    <source>
        <strain evidence="2 3">YIM 75507</strain>
    </source>
</reference>
<proteinExistence type="predicted"/>
<accession>A0A3A4BV73</accession>
<feature type="chain" id="PRO_5039698453" description="Secreted protein" evidence="1">
    <location>
        <begin position="23"/>
        <end position="118"/>
    </location>
</feature>
<evidence type="ECO:0000256" key="1">
    <source>
        <dbReference type="SAM" id="SignalP"/>
    </source>
</evidence>
<sequence>MRMKTHGVGVAAAALLSASSAAVGVSPAHGTANHVCFGHDADVTCLKPAPGCNITAEGTRDFTNATARRVWISHGFGCEGPRLPLSAGQSMVLPLDRYSYAVESPPGKKPGGDAGERG</sequence>
<evidence type="ECO:0000313" key="2">
    <source>
        <dbReference type="EMBL" id="RJL35488.1"/>
    </source>
</evidence>
<dbReference type="AlphaFoldDB" id="A0A3A4BV73"/>
<name>A0A3A4BV73_9ACTN</name>
<protein>
    <recommendedName>
        <fullName evidence="4">Secreted protein</fullName>
    </recommendedName>
</protein>
<comment type="caution">
    <text evidence="2">The sequence shown here is derived from an EMBL/GenBank/DDBJ whole genome shotgun (WGS) entry which is preliminary data.</text>
</comment>
<organism evidence="2 3">
    <name type="scientific">Bailinhaonella thermotolerans</name>
    <dbReference type="NCBI Taxonomy" id="1070861"/>
    <lineage>
        <taxon>Bacteria</taxon>
        <taxon>Bacillati</taxon>
        <taxon>Actinomycetota</taxon>
        <taxon>Actinomycetes</taxon>
        <taxon>Streptosporangiales</taxon>
        <taxon>Streptosporangiaceae</taxon>
        <taxon>Bailinhaonella</taxon>
    </lineage>
</organism>
<evidence type="ECO:0008006" key="4">
    <source>
        <dbReference type="Google" id="ProtNLM"/>
    </source>
</evidence>
<keyword evidence="1" id="KW-0732">Signal</keyword>
<feature type="signal peptide" evidence="1">
    <location>
        <begin position="1"/>
        <end position="22"/>
    </location>
</feature>
<dbReference type="EMBL" id="QZEY01000001">
    <property type="protein sequence ID" value="RJL35488.1"/>
    <property type="molecule type" value="Genomic_DNA"/>
</dbReference>
<keyword evidence="3" id="KW-1185">Reference proteome</keyword>
<evidence type="ECO:0000313" key="3">
    <source>
        <dbReference type="Proteomes" id="UP000265768"/>
    </source>
</evidence>
<gene>
    <name evidence="2" type="ORF">D5H75_01385</name>
</gene>
<dbReference type="Proteomes" id="UP000265768">
    <property type="component" value="Unassembled WGS sequence"/>
</dbReference>